<evidence type="ECO:0000256" key="2">
    <source>
        <dbReference type="SAM" id="SignalP"/>
    </source>
</evidence>
<protein>
    <submittedName>
        <fullName evidence="3">Uncharacterized protein</fullName>
    </submittedName>
</protein>
<evidence type="ECO:0000313" key="4">
    <source>
        <dbReference type="Proteomes" id="UP001648503"/>
    </source>
</evidence>
<name>A0ABQ8FLZ7_9FUNG</name>
<keyword evidence="2" id="KW-0732">Signal</keyword>
<accession>A0ABQ8FLZ7</accession>
<feature type="signal peptide" evidence="2">
    <location>
        <begin position="1"/>
        <end position="18"/>
    </location>
</feature>
<reference evidence="3 4" key="1">
    <citation type="submission" date="2021-02" db="EMBL/GenBank/DDBJ databases">
        <title>Variation within the Batrachochytrium salamandrivorans European outbreak.</title>
        <authorList>
            <person name="Kelly M."/>
            <person name="Pasmans F."/>
            <person name="Shea T.P."/>
            <person name="Munoz J.F."/>
            <person name="Carranza S."/>
            <person name="Cuomo C.A."/>
            <person name="Martel A."/>
        </authorList>
    </citation>
    <scope>NUCLEOTIDE SEQUENCE [LARGE SCALE GENOMIC DNA]</scope>
    <source>
        <strain evidence="3 4">AMFP18/2</strain>
    </source>
</reference>
<evidence type="ECO:0000256" key="1">
    <source>
        <dbReference type="SAM" id="MobiDB-lite"/>
    </source>
</evidence>
<feature type="compositionally biased region" description="Polar residues" evidence="1">
    <location>
        <begin position="73"/>
        <end position="83"/>
    </location>
</feature>
<gene>
    <name evidence="3" type="ORF">BASA50_003333</name>
</gene>
<organism evidence="3 4">
    <name type="scientific">Batrachochytrium salamandrivorans</name>
    <dbReference type="NCBI Taxonomy" id="1357716"/>
    <lineage>
        <taxon>Eukaryota</taxon>
        <taxon>Fungi</taxon>
        <taxon>Fungi incertae sedis</taxon>
        <taxon>Chytridiomycota</taxon>
        <taxon>Chytridiomycota incertae sedis</taxon>
        <taxon>Chytridiomycetes</taxon>
        <taxon>Rhizophydiales</taxon>
        <taxon>Rhizophydiales incertae sedis</taxon>
        <taxon>Batrachochytrium</taxon>
    </lineage>
</organism>
<dbReference type="Proteomes" id="UP001648503">
    <property type="component" value="Unassembled WGS sequence"/>
</dbReference>
<proteinExistence type="predicted"/>
<feature type="region of interest" description="Disordered" evidence="1">
    <location>
        <begin position="64"/>
        <end position="83"/>
    </location>
</feature>
<comment type="caution">
    <text evidence="3">The sequence shown here is derived from an EMBL/GenBank/DDBJ whole genome shotgun (WGS) entry which is preliminary data.</text>
</comment>
<feature type="chain" id="PRO_5047009295" evidence="2">
    <location>
        <begin position="19"/>
        <end position="292"/>
    </location>
</feature>
<sequence>MQFFYLLSFAVVASHAAALPQPAGLSEKYSNNVDNNLASGLEARSYQPESNFHKDSPTLMSLERRAGSAGSPKGSTVFGTQPLSTLSPEEAKKLIDSVFKPSDFSFVNLSSTIEKVGDGAAEISENGEKVGTKIVGAAGALLARYLRKAAYVNLALTVSAGSGLKTIMSFIEATTPPDDSFEVFSDFVNTFEELTGVAETKERESDGSIVNILKDTGNTVQNAEVAIQSLVDALASLVKLFDAIKTLMGKSESGKAFYDGISTTIESLVKFSAEQQKLRDEIITALRATPSQ</sequence>
<dbReference type="EMBL" id="JAFCIX010000086">
    <property type="protein sequence ID" value="KAH6599013.1"/>
    <property type="molecule type" value="Genomic_DNA"/>
</dbReference>
<evidence type="ECO:0000313" key="3">
    <source>
        <dbReference type="EMBL" id="KAH6599013.1"/>
    </source>
</evidence>
<keyword evidence="4" id="KW-1185">Reference proteome</keyword>